<evidence type="ECO:0000313" key="2">
    <source>
        <dbReference type="Proteomes" id="UP000017973"/>
    </source>
</evidence>
<dbReference type="HOGENOM" id="CLU_3408861_0_0_9"/>
<reference evidence="1 2" key="1">
    <citation type="journal article" date="2014" name="Genome Announc.">
        <title>Draft Genome Sequence of Brevibacillus panacihumi Strain W25, a Halotolerant Hydrocarbon-Degrading Bacterium.</title>
        <authorList>
            <person name="Wang X."/>
            <person name="Jin D."/>
            <person name="Zhou L."/>
            <person name="Wu L."/>
            <person name="An W."/>
            <person name="Chen Y."/>
            <person name="Zhao L."/>
        </authorList>
    </citation>
    <scope>NUCLEOTIDE SEQUENCE [LARGE SCALE GENOMIC DNA]</scope>
    <source>
        <strain evidence="1 2">W25</strain>
    </source>
</reference>
<dbReference type="AlphaFoldDB" id="V6MGR7"/>
<comment type="caution">
    <text evidence="1">The sequence shown here is derived from an EMBL/GenBank/DDBJ whole genome shotgun (WGS) entry which is preliminary data.</text>
</comment>
<dbReference type="STRING" id="1408254.T458_13200"/>
<name>V6MGR7_9BACL</name>
<sequence>MGWNLRWGLALAVSIPKAEPRPKAAVFKK</sequence>
<accession>V6MGR7</accession>
<dbReference type="Proteomes" id="UP000017973">
    <property type="component" value="Unassembled WGS sequence"/>
</dbReference>
<keyword evidence="2" id="KW-1185">Reference proteome</keyword>
<organism evidence="1 2">
    <name type="scientific">Brevibacillus panacihumi W25</name>
    <dbReference type="NCBI Taxonomy" id="1408254"/>
    <lineage>
        <taxon>Bacteria</taxon>
        <taxon>Bacillati</taxon>
        <taxon>Bacillota</taxon>
        <taxon>Bacilli</taxon>
        <taxon>Bacillales</taxon>
        <taxon>Paenibacillaceae</taxon>
        <taxon>Brevibacillus</taxon>
    </lineage>
</organism>
<proteinExistence type="predicted"/>
<protein>
    <submittedName>
        <fullName evidence="1">Uncharacterized protein</fullName>
    </submittedName>
</protein>
<gene>
    <name evidence="1" type="ORF">T458_13200</name>
</gene>
<dbReference type="EMBL" id="AYJU01000016">
    <property type="protein sequence ID" value="EST54593.1"/>
    <property type="molecule type" value="Genomic_DNA"/>
</dbReference>
<evidence type="ECO:0000313" key="1">
    <source>
        <dbReference type="EMBL" id="EST54593.1"/>
    </source>
</evidence>